<keyword evidence="5" id="KW-1185">Reference proteome</keyword>
<feature type="compositionally biased region" description="Acidic residues" evidence="2">
    <location>
        <begin position="51"/>
        <end position="60"/>
    </location>
</feature>
<evidence type="ECO:0000313" key="4">
    <source>
        <dbReference type="EMBL" id="MPC93958.1"/>
    </source>
</evidence>
<feature type="domain" description="BESS" evidence="3">
    <location>
        <begin position="132"/>
        <end position="171"/>
    </location>
</feature>
<comment type="caution">
    <text evidence="4">The sequence shown here is derived from an EMBL/GenBank/DDBJ whole genome shotgun (WGS) entry which is preliminary data.</text>
</comment>
<feature type="compositionally biased region" description="Polar residues" evidence="2">
    <location>
        <begin position="65"/>
        <end position="93"/>
    </location>
</feature>
<keyword evidence="1" id="KW-0539">Nucleus</keyword>
<comment type="subcellular location">
    <subcellularLocation>
        <location evidence="1">Nucleus</location>
    </subcellularLocation>
</comment>
<name>A0A5B7JLL9_PORTR</name>
<dbReference type="Proteomes" id="UP000324222">
    <property type="component" value="Unassembled WGS sequence"/>
</dbReference>
<feature type="compositionally biased region" description="Low complexity" evidence="2">
    <location>
        <begin position="185"/>
        <end position="206"/>
    </location>
</feature>
<gene>
    <name evidence="4" type="ORF">E2C01_089106</name>
</gene>
<dbReference type="InterPro" id="IPR004210">
    <property type="entry name" value="BESS_motif"/>
</dbReference>
<proteinExistence type="predicted"/>
<feature type="region of interest" description="Disordered" evidence="2">
    <location>
        <begin position="37"/>
        <end position="104"/>
    </location>
</feature>
<accession>A0A5B7JLL9</accession>
<dbReference type="EMBL" id="VSRR010096744">
    <property type="protein sequence ID" value="MPC93958.1"/>
    <property type="molecule type" value="Genomic_DNA"/>
</dbReference>
<evidence type="ECO:0000313" key="5">
    <source>
        <dbReference type="Proteomes" id="UP000324222"/>
    </source>
</evidence>
<evidence type="ECO:0000256" key="2">
    <source>
        <dbReference type="SAM" id="MobiDB-lite"/>
    </source>
</evidence>
<dbReference type="OrthoDB" id="6629542at2759"/>
<dbReference type="AlphaFoldDB" id="A0A5B7JLL9"/>
<dbReference type="Pfam" id="PF02944">
    <property type="entry name" value="BESS"/>
    <property type="match status" value="1"/>
</dbReference>
<reference evidence="4 5" key="1">
    <citation type="submission" date="2019-05" db="EMBL/GenBank/DDBJ databases">
        <title>Another draft genome of Portunus trituberculatus and its Hox gene families provides insights of decapod evolution.</title>
        <authorList>
            <person name="Jeong J.-H."/>
            <person name="Song I."/>
            <person name="Kim S."/>
            <person name="Choi T."/>
            <person name="Kim D."/>
            <person name="Ryu S."/>
            <person name="Kim W."/>
        </authorList>
    </citation>
    <scope>NUCLEOTIDE SEQUENCE [LARGE SCALE GENOMIC DNA]</scope>
    <source>
        <tissue evidence="4">Muscle</tissue>
    </source>
</reference>
<dbReference type="PROSITE" id="PS51031">
    <property type="entry name" value="BESS"/>
    <property type="match status" value="1"/>
</dbReference>
<organism evidence="4 5">
    <name type="scientific">Portunus trituberculatus</name>
    <name type="common">Swimming crab</name>
    <name type="synonym">Neptunus trituberculatus</name>
    <dbReference type="NCBI Taxonomy" id="210409"/>
    <lineage>
        <taxon>Eukaryota</taxon>
        <taxon>Metazoa</taxon>
        <taxon>Ecdysozoa</taxon>
        <taxon>Arthropoda</taxon>
        <taxon>Crustacea</taxon>
        <taxon>Multicrustacea</taxon>
        <taxon>Malacostraca</taxon>
        <taxon>Eumalacostraca</taxon>
        <taxon>Eucarida</taxon>
        <taxon>Decapoda</taxon>
        <taxon>Pleocyemata</taxon>
        <taxon>Brachyura</taxon>
        <taxon>Eubrachyura</taxon>
        <taxon>Portunoidea</taxon>
        <taxon>Portunidae</taxon>
        <taxon>Portuninae</taxon>
        <taxon>Portunus</taxon>
    </lineage>
</organism>
<evidence type="ECO:0000256" key="1">
    <source>
        <dbReference type="PROSITE-ProRule" id="PRU00371"/>
    </source>
</evidence>
<sequence length="206" mass="23415">MREKRRIATLASESPNIKTKRWVFYDAMEFLIPHVTPRTTSSNVPSPPDDNSYDVDDAAPEDVHSQQTANNANLCEGGSRSTPATNQLSSTAKEPNANKRRRHELANEVDVQIVRELQKLREQVVCKNENELDPDRQYLLSLLPLMKQLSPVDSIGVKIEIHQAFRKKLVKDQDFSYGYWPDQRQQSSYAPSPYASDSNSDQEPLS</sequence>
<feature type="region of interest" description="Disordered" evidence="2">
    <location>
        <begin position="181"/>
        <end position="206"/>
    </location>
</feature>
<dbReference type="GO" id="GO:0005634">
    <property type="term" value="C:nucleus"/>
    <property type="evidence" value="ECO:0007669"/>
    <property type="project" value="UniProtKB-SubCell"/>
</dbReference>
<protein>
    <recommendedName>
        <fullName evidence="3">BESS domain-containing protein</fullName>
    </recommendedName>
</protein>
<evidence type="ECO:0000259" key="3">
    <source>
        <dbReference type="PROSITE" id="PS51031"/>
    </source>
</evidence>
<dbReference type="GO" id="GO:0003677">
    <property type="term" value="F:DNA binding"/>
    <property type="evidence" value="ECO:0007669"/>
    <property type="project" value="InterPro"/>
</dbReference>